<dbReference type="Proteomes" id="UP000002743">
    <property type="component" value="Chromosome"/>
</dbReference>
<proteinExistence type="predicted"/>
<reference evidence="2" key="1">
    <citation type="submission" date="2009-07" db="EMBL/GenBank/DDBJ databases">
        <title>Complete sequence of chromosome of Methylovorus sp. SIP3-4.</title>
        <authorList>
            <person name="Lucas S."/>
            <person name="Copeland A."/>
            <person name="Lapidus A."/>
            <person name="Glavina del Rio T."/>
            <person name="Tice H."/>
            <person name="Bruce D."/>
            <person name="Goodwin L."/>
            <person name="Pitluck S."/>
            <person name="Clum A."/>
            <person name="Larimer F."/>
            <person name="Land M."/>
            <person name="Hauser L."/>
            <person name="Kyrpides N."/>
            <person name="Mikhailova N."/>
            <person name="Kayluzhnaya M."/>
            <person name="Chistoserdova L."/>
        </authorList>
    </citation>
    <scope>NUCLEOTIDE SEQUENCE [LARGE SCALE GENOMIC DNA]</scope>
    <source>
        <strain evidence="2">SIP3-4</strain>
    </source>
</reference>
<reference evidence="1 2" key="2">
    <citation type="journal article" date="2011" name="J. Bacteriol.">
        <title>Genomes of three methylotrophs from a single niche uncover genetic and metabolic divergence of Methylophilaceae.</title>
        <authorList>
            <person name="Lapidus A."/>
            <person name="Clum A."/>
            <person name="Labutti K."/>
            <person name="Kaluzhnaya M.G."/>
            <person name="Lim S."/>
            <person name="Beck D.A."/>
            <person name="Glavina Del Rio T."/>
            <person name="Nolan M."/>
            <person name="Mavromatis K."/>
            <person name="Huntemann M."/>
            <person name="Lucas S."/>
            <person name="Lidstrom M.E."/>
            <person name="Ivanova N."/>
            <person name="Chistoserdova L."/>
        </authorList>
    </citation>
    <scope>NUCLEOTIDE SEQUENCE [LARGE SCALE GENOMIC DNA]</scope>
    <source>
        <strain evidence="1 2">SIP3-4</strain>
    </source>
</reference>
<accession>C6XEB3</accession>
<name>C6XEB3_METGS</name>
<dbReference type="HOGENOM" id="CLU_2274048_0_0_4"/>
<sequence>MNAHTEQIKSMMLELIQKTPNLTTAQVTQAVIDAFEQTPAKPTRIDVQNLLFSMHRRDKIIGTKNAAGKLTWSMKPVKAEMKCDFARMDSALQRMFGFRHAS</sequence>
<gene>
    <name evidence="1" type="ordered locus">Msip34_1643</name>
</gene>
<dbReference type="STRING" id="582744.Msip34_1643"/>
<dbReference type="KEGG" id="mei:Msip34_1643"/>
<dbReference type="AlphaFoldDB" id="C6XEB3"/>
<organism evidence="1 2">
    <name type="scientific">Methylovorus glucosotrophus (strain SIP3-4)</name>
    <dbReference type="NCBI Taxonomy" id="582744"/>
    <lineage>
        <taxon>Bacteria</taxon>
        <taxon>Pseudomonadati</taxon>
        <taxon>Pseudomonadota</taxon>
        <taxon>Betaproteobacteria</taxon>
        <taxon>Nitrosomonadales</taxon>
        <taxon>Methylophilaceae</taxon>
        <taxon>Methylovorus</taxon>
    </lineage>
</organism>
<keyword evidence="2" id="KW-1185">Reference proteome</keyword>
<evidence type="ECO:0000313" key="1">
    <source>
        <dbReference type="EMBL" id="ACT50888.1"/>
    </source>
</evidence>
<evidence type="ECO:0000313" key="2">
    <source>
        <dbReference type="Proteomes" id="UP000002743"/>
    </source>
</evidence>
<dbReference type="EMBL" id="CP001674">
    <property type="protein sequence ID" value="ACT50888.1"/>
    <property type="molecule type" value="Genomic_DNA"/>
</dbReference>
<protein>
    <submittedName>
        <fullName evidence="1">Uncharacterized protein</fullName>
    </submittedName>
</protein>